<organism evidence="2 3">
    <name type="scientific">Neolewinella xylanilytica</name>
    <dbReference type="NCBI Taxonomy" id="1514080"/>
    <lineage>
        <taxon>Bacteria</taxon>
        <taxon>Pseudomonadati</taxon>
        <taxon>Bacteroidota</taxon>
        <taxon>Saprospiria</taxon>
        <taxon>Saprospirales</taxon>
        <taxon>Lewinellaceae</taxon>
        <taxon>Neolewinella</taxon>
    </lineage>
</organism>
<name>A0A2S6I5B1_9BACT</name>
<sequence>MSVAPVTWTKDLTYKPFGENIQLRWSVAEQVDVAGYELERMFEGESFEKVADVSYRENGSLEVDYSTVVNWPGRSAYFRIKQFDYAGTYDYSNVVFVNGNDGAVQEFRMFPNPASDYVRMSVPEGIHTVDLISASGRVVRSFTANEVRREGMDVSRVSAGMYLVRPVGGDGAATPQRLVVNH</sequence>
<protein>
    <submittedName>
        <fullName evidence="2">Putative secreted protein (Por secretion system target)</fullName>
    </submittedName>
</protein>
<reference evidence="2 3" key="1">
    <citation type="submission" date="2018-02" db="EMBL/GenBank/DDBJ databases">
        <title>Genomic Encyclopedia of Archaeal and Bacterial Type Strains, Phase II (KMG-II): from individual species to whole genera.</title>
        <authorList>
            <person name="Goeker M."/>
        </authorList>
    </citation>
    <scope>NUCLEOTIDE SEQUENCE [LARGE SCALE GENOMIC DNA]</scope>
    <source>
        <strain evidence="2 3">DSM 29526</strain>
    </source>
</reference>
<evidence type="ECO:0000259" key="1">
    <source>
        <dbReference type="Pfam" id="PF18962"/>
    </source>
</evidence>
<dbReference type="InterPro" id="IPR026444">
    <property type="entry name" value="Secre_tail"/>
</dbReference>
<dbReference type="RefSeq" id="WP_170067738.1">
    <property type="nucleotide sequence ID" value="NZ_PTJC01000006.1"/>
</dbReference>
<keyword evidence="3" id="KW-1185">Reference proteome</keyword>
<dbReference type="InterPro" id="IPR013783">
    <property type="entry name" value="Ig-like_fold"/>
</dbReference>
<gene>
    <name evidence="2" type="ORF">CLV84_3243</name>
</gene>
<dbReference type="EMBL" id="PTJC01000006">
    <property type="protein sequence ID" value="PPK86319.1"/>
    <property type="molecule type" value="Genomic_DNA"/>
</dbReference>
<proteinExistence type="predicted"/>
<feature type="domain" description="Secretion system C-terminal sorting" evidence="1">
    <location>
        <begin position="109"/>
        <end position="180"/>
    </location>
</feature>
<accession>A0A2S6I5B1</accession>
<comment type="caution">
    <text evidence="2">The sequence shown here is derived from an EMBL/GenBank/DDBJ whole genome shotgun (WGS) entry which is preliminary data.</text>
</comment>
<dbReference type="Proteomes" id="UP000237662">
    <property type="component" value="Unassembled WGS sequence"/>
</dbReference>
<dbReference type="AlphaFoldDB" id="A0A2S6I5B1"/>
<dbReference type="Pfam" id="PF18962">
    <property type="entry name" value="Por_Secre_tail"/>
    <property type="match status" value="1"/>
</dbReference>
<dbReference type="Gene3D" id="2.60.40.10">
    <property type="entry name" value="Immunoglobulins"/>
    <property type="match status" value="1"/>
</dbReference>
<evidence type="ECO:0000313" key="3">
    <source>
        <dbReference type="Proteomes" id="UP000237662"/>
    </source>
</evidence>
<dbReference type="NCBIfam" id="TIGR04183">
    <property type="entry name" value="Por_Secre_tail"/>
    <property type="match status" value="1"/>
</dbReference>
<evidence type="ECO:0000313" key="2">
    <source>
        <dbReference type="EMBL" id="PPK86319.1"/>
    </source>
</evidence>